<dbReference type="AlphaFoldDB" id="A0A2D3WJL8"/>
<name>A0A2D3WJL8_9BACT</name>
<reference evidence="1 2" key="1">
    <citation type="journal article" date="2017" name="Front. Microbiol.">
        <title>Comparative Genomic Analysis of the Class Epsilonproteobacteria and Proposed Reclassification to Epsilonbacteraeota (phyl. nov.).</title>
        <authorList>
            <person name="Waite D.W."/>
            <person name="Vanwonterghem I."/>
            <person name="Rinke C."/>
            <person name="Parks D.H."/>
            <person name="Zhang Y."/>
            <person name="Takai K."/>
            <person name="Sievert S.M."/>
            <person name="Simon J."/>
            <person name="Campbell B.J."/>
            <person name="Hanson T.E."/>
            <person name="Woyke T."/>
            <person name="Klotz M.G."/>
            <person name="Hugenholtz P."/>
        </authorList>
    </citation>
    <scope>NUCLEOTIDE SEQUENCE [LARGE SCALE GENOMIC DNA]</scope>
    <source>
        <strain evidence="1">UBA12443</strain>
    </source>
</reference>
<dbReference type="EMBL" id="DLUI01000080">
    <property type="protein sequence ID" value="DAB38486.1"/>
    <property type="molecule type" value="Genomic_DNA"/>
</dbReference>
<organism evidence="1 2">
    <name type="scientific">Sulfuricurvum kujiense</name>
    <dbReference type="NCBI Taxonomy" id="148813"/>
    <lineage>
        <taxon>Bacteria</taxon>
        <taxon>Pseudomonadati</taxon>
        <taxon>Campylobacterota</taxon>
        <taxon>Epsilonproteobacteria</taxon>
        <taxon>Campylobacterales</taxon>
        <taxon>Sulfurimonadaceae</taxon>
        <taxon>Sulfuricurvum</taxon>
    </lineage>
</organism>
<sequence length="238" mass="26780">MGLKKILLNFCEIHEIKDLSCILHFTLLNYVANLSKKQPNVNLSPKVIDGFSGIGEEKAFQLLTYLSEHSDLIQKYYVFKCTDDIDEISESLNAEDIDDDTNIQIYGCLKCNQNHVYSLSETQFYEIGFNAKREEVINQLNFNSADIFKEMIVLNTNEEHIDRLANILTSKLKLSAPDQEQAKQGMIKYLHSVKSFSSVIASISGDLADTTGNIKKMAEDVTGFSTIYESIKGLLGNS</sequence>
<proteinExistence type="predicted"/>
<comment type="caution">
    <text evidence="1">The sequence shown here is derived from an EMBL/GenBank/DDBJ whole genome shotgun (WGS) entry which is preliminary data.</text>
</comment>
<accession>A0A2D3WJL8</accession>
<protein>
    <submittedName>
        <fullName evidence="1">Uncharacterized protein</fullName>
    </submittedName>
</protein>
<dbReference type="Proteomes" id="UP000228859">
    <property type="component" value="Unassembled WGS sequence"/>
</dbReference>
<evidence type="ECO:0000313" key="1">
    <source>
        <dbReference type="EMBL" id="DAB38486.1"/>
    </source>
</evidence>
<gene>
    <name evidence="1" type="ORF">CFH83_05765</name>
</gene>
<evidence type="ECO:0000313" key="2">
    <source>
        <dbReference type="Proteomes" id="UP000228859"/>
    </source>
</evidence>